<accession>A0A8H8RCX6</accession>
<dbReference type="PANTHER" id="PTHR47260">
    <property type="entry name" value="UPF0644 PROTEIN PB2B4.06"/>
    <property type="match status" value="1"/>
</dbReference>
<sequence length="135" mass="14661">MGRTLATKDTIIYWQSFRKLGAQHSDNVTVLSIGGGVNGHVDTCHGGFIVLDEALGNAAAIERPSDKVSMTVYLKVYYKKPVGTPSKVLCKAKVYKTEGREMWVSGTIEDGEGTIMATAESLFLVVEPVKPLEKL</sequence>
<dbReference type="OrthoDB" id="506431at2759"/>
<dbReference type="Pfam" id="PF03061">
    <property type="entry name" value="4HBT"/>
    <property type="match status" value="1"/>
</dbReference>
<keyword evidence="3" id="KW-1185">Reference proteome</keyword>
<dbReference type="AlphaFoldDB" id="A0A8H8RCX6"/>
<gene>
    <name evidence="2" type="primary">Them4</name>
    <name evidence="2" type="ORF">LSUB1_G008154</name>
</gene>
<dbReference type="InterPro" id="IPR052061">
    <property type="entry name" value="PTE-AB_protein"/>
</dbReference>
<dbReference type="PANTHER" id="PTHR47260:SF3">
    <property type="entry name" value="THIOESTERASE FAMILY PROTEIN (AFU_ORTHOLOGUE AFUA_7G03960)"/>
    <property type="match status" value="1"/>
</dbReference>
<comment type="caution">
    <text evidence="2">The sequence shown here is derived from an EMBL/GenBank/DDBJ whole genome shotgun (WGS) entry which is preliminary data.</text>
</comment>
<evidence type="ECO:0000313" key="2">
    <source>
        <dbReference type="EMBL" id="TVY32605.1"/>
    </source>
</evidence>
<organism evidence="2 3">
    <name type="scientific">Lachnellula subtilissima</name>
    <dbReference type="NCBI Taxonomy" id="602034"/>
    <lineage>
        <taxon>Eukaryota</taxon>
        <taxon>Fungi</taxon>
        <taxon>Dikarya</taxon>
        <taxon>Ascomycota</taxon>
        <taxon>Pezizomycotina</taxon>
        <taxon>Leotiomycetes</taxon>
        <taxon>Helotiales</taxon>
        <taxon>Lachnaceae</taxon>
        <taxon>Lachnellula</taxon>
    </lineage>
</organism>
<dbReference type="CDD" id="cd03443">
    <property type="entry name" value="PaaI_thioesterase"/>
    <property type="match status" value="1"/>
</dbReference>
<dbReference type="InterPro" id="IPR006683">
    <property type="entry name" value="Thioestr_dom"/>
</dbReference>
<dbReference type="SUPFAM" id="SSF54637">
    <property type="entry name" value="Thioesterase/thiol ester dehydrase-isomerase"/>
    <property type="match status" value="1"/>
</dbReference>
<dbReference type="InterPro" id="IPR029069">
    <property type="entry name" value="HotDog_dom_sf"/>
</dbReference>
<name>A0A8H8RCX6_9HELO</name>
<protein>
    <submittedName>
        <fullName evidence="2">Acyl-coenzyme A thioesterase</fullName>
    </submittedName>
</protein>
<dbReference type="Gene3D" id="3.10.129.10">
    <property type="entry name" value="Hotdog Thioesterase"/>
    <property type="match status" value="1"/>
</dbReference>
<dbReference type="Proteomes" id="UP000462212">
    <property type="component" value="Unassembled WGS sequence"/>
</dbReference>
<reference evidence="2 3" key="1">
    <citation type="submission" date="2018-05" db="EMBL/GenBank/DDBJ databases">
        <title>Genome sequencing and assembly of the regulated plant pathogen Lachnellula willkommii and related sister species for the development of diagnostic species identification markers.</title>
        <authorList>
            <person name="Giroux E."/>
            <person name="Bilodeau G."/>
        </authorList>
    </citation>
    <scope>NUCLEOTIDE SEQUENCE [LARGE SCALE GENOMIC DNA]</scope>
    <source>
        <strain evidence="2 3">CBS 197.66</strain>
    </source>
</reference>
<evidence type="ECO:0000313" key="3">
    <source>
        <dbReference type="Proteomes" id="UP000462212"/>
    </source>
</evidence>
<proteinExistence type="predicted"/>
<feature type="domain" description="Thioesterase" evidence="1">
    <location>
        <begin position="43"/>
        <end position="115"/>
    </location>
</feature>
<dbReference type="EMBL" id="QGMJ01000984">
    <property type="protein sequence ID" value="TVY32605.1"/>
    <property type="molecule type" value="Genomic_DNA"/>
</dbReference>
<evidence type="ECO:0000259" key="1">
    <source>
        <dbReference type="Pfam" id="PF03061"/>
    </source>
</evidence>